<dbReference type="AlphaFoldDB" id="A0A9N7Z9A9"/>
<gene>
    <name evidence="2" type="ORF">PLEPLA_LOCUS42343</name>
</gene>
<dbReference type="Proteomes" id="UP001153269">
    <property type="component" value="Unassembled WGS sequence"/>
</dbReference>
<dbReference type="EMBL" id="CADEAL010004217">
    <property type="protein sequence ID" value="CAB1454577.1"/>
    <property type="molecule type" value="Genomic_DNA"/>
</dbReference>
<keyword evidence="3" id="KW-1185">Reference proteome</keyword>
<comment type="caution">
    <text evidence="2">The sequence shown here is derived from an EMBL/GenBank/DDBJ whole genome shotgun (WGS) entry which is preliminary data.</text>
</comment>
<feature type="region of interest" description="Disordered" evidence="1">
    <location>
        <begin position="25"/>
        <end position="55"/>
    </location>
</feature>
<evidence type="ECO:0000313" key="3">
    <source>
        <dbReference type="Proteomes" id="UP001153269"/>
    </source>
</evidence>
<evidence type="ECO:0000256" key="1">
    <source>
        <dbReference type="SAM" id="MobiDB-lite"/>
    </source>
</evidence>
<evidence type="ECO:0000313" key="2">
    <source>
        <dbReference type="EMBL" id="CAB1454577.1"/>
    </source>
</evidence>
<protein>
    <submittedName>
        <fullName evidence="2">Uncharacterized protein</fullName>
    </submittedName>
</protein>
<name>A0A9N7Z9A9_PLEPL</name>
<proteinExistence type="predicted"/>
<accession>A0A9N7Z9A9</accession>
<organism evidence="2 3">
    <name type="scientific">Pleuronectes platessa</name>
    <name type="common">European plaice</name>
    <dbReference type="NCBI Taxonomy" id="8262"/>
    <lineage>
        <taxon>Eukaryota</taxon>
        <taxon>Metazoa</taxon>
        <taxon>Chordata</taxon>
        <taxon>Craniata</taxon>
        <taxon>Vertebrata</taxon>
        <taxon>Euteleostomi</taxon>
        <taxon>Actinopterygii</taxon>
        <taxon>Neopterygii</taxon>
        <taxon>Teleostei</taxon>
        <taxon>Neoteleostei</taxon>
        <taxon>Acanthomorphata</taxon>
        <taxon>Carangaria</taxon>
        <taxon>Pleuronectiformes</taxon>
        <taxon>Pleuronectoidei</taxon>
        <taxon>Pleuronectidae</taxon>
        <taxon>Pleuronectes</taxon>
    </lineage>
</organism>
<reference evidence="2" key="1">
    <citation type="submission" date="2020-03" db="EMBL/GenBank/DDBJ databases">
        <authorList>
            <person name="Weist P."/>
        </authorList>
    </citation>
    <scope>NUCLEOTIDE SEQUENCE</scope>
</reference>
<sequence>MEARVIFHRVGAEDLYHRTESVVHIQKRSTGQSVSPRSAARALEKSTPHPWPLQSRRDSAGLVYVMDNPTGGVWGGGVAKGVERAFANMKVAGSIPTLPHLHAEVSLARY</sequence>